<dbReference type="InterPro" id="IPR050834">
    <property type="entry name" value="Glycosyltransf_2"/>
</dbReference>
<keyword evidence="2" id="KW-0614">Plasmid</keyword>
<dbReference type="PANTHER" id="PTHR43685:SF2">
    <property type="entry name" value="GLYCOSYLTRANSFERASE 2-LIKE DOMAIN-CONTAINING PROTEIN"/>
    <property type="match status" value="1"/>
</dbReference>
<dbReference type="InterPro" id="IPR029044">
    <property type="entry name" value="Nucleotide-diphossugar_trans"/>
</dbReference>
<name>A0A2U9SKD0_9PROT</name>
<dbReference type="Proteomes" id="UP000249605">
    <property type="component" value="Plasmid unnamed5"/>
</dbReference>
<accession>A0A2U9SKD0</accession>
<dbReference type="SUPFAM" id="SSF53448">
    <property type="entry name" value="Nucleotide-diphospho-sugar transferases"/>
    <property type="match status" value="1"/>
</dbReference>
<feature type="domain" description="Glycosyltransferase 2-like" evidence="1">
    <location>
        <begin position="17"/>
        <end position="190"/>
    </location>
</feature>
<reference evidence="2 3" key="1">
    <citation type="submission" date="2018-06" db="EMBL/GenBank/DDBJ databases">
        <title>Complete genome sequencing of Azospirillum sp. M2T2B2.</title>
        <authorList>
            <person name="Heo J."/>
            <person name="Kim S.-J."/>
            <person name="Kwon S.-W."/>
            <person name="Anandham R."/>
        </authorList>
    </citation>
    <scope>NUCLEOTIDE SEQUENCE [LARGE SCALE GENOMIC DNA]</scope>
    <source>
        <strain evidence="2 3">M2T2B2</strain>
        <plasmid evidence="2 3">unnamed5</plasmid>
    </source>
</reference>
<dbReference type="EMBL" id="CP029835">
    <property type="protein sequence ID" value="AWU98058.1"/>
    <property type="molecule type" value="Genomic_DNA"/>
</dbReference>
<dbReference type="PANTHER" id="PTHR43685">
    <property type="entry name" value="GLYCOSYLTRANSFERASE"/>
    <property type="match status" value="1"/>
</dbReference>
<gene>
    <name evidence="2" type="ORF">DM194_27485</name>
</gene>
<dbReference type="KEGG" id="azm:DM194_27485"/>
<keyword evidence="3" id="KW-1185">Reference proteome</keyword>
<dbReference type="Gene3D" id="3.90.550.10">
    <property type="entry name" value="Spore Coat Polysaccharide Biosynthesis Protein SpsA, Chain A"/>
    <property type="match status" value="1"/>
</dbReference>
<dbReference type="AlphaFoldDB" id="A0A2U9SKD0"/>
<protein>
    <submittedName>
        <fullName evidence="2">Glycosyltransferase family 2 protein</fullName>
    </submittedName>
</protein>
<organism evidence="2 3">
    <name type="scientific">Azospirillum ramasamyi</name>
    <dbReference type="NCBI Taxonomy" id="682998"/>
    <lineage>
        <taxon>Bacteria</taxon>
        <taxon>Pseudomonadati</taxon>
        <taxon>Pseudomonadota</taxon>
        <taxon>Alphaproteobacteria</taxon>
        <taxon>Rhodospirillales</taxon>
        <taxon>Azospirillaceae</taxon>
        <taxon>Azospirillum</taxon>
    </lineage>
</organism>
<proteinExistence type="predicted"/>
<keyword evidence="2" id="KW-0808">Transferase</keyword>
<evidence type="ECO:0000313" key="2">
    <source>
        <dbReference type="EMBL" id="AWU98058.1"/>
    </source>
</evidence>
<evidence type="ECO:0000313" key="3">
    <source>
        <dbReference type="Proteomes" id="UP000249605"/>
    </source>
</evidence>
<sequence length="314" mass="34435">MPATKRPAAADPRIAVSIVVCTHRRPELLGACLDSLIGQRVGGGSPDFVHEILVIDNSALAEGRPVVESRQAAFALRGVPLRHILEEQPGVSFARNRGVAEAAGELIAFIDDDERACDGWLEALVAPFADPGVDMVAGEVDPDFGAHARPDWLTDDFLAVFSCHWGWDTESRFLKPGEWFGEGNCAFRKRLLDGRGFPTDVGRSGDGLMSSEGMLFTALRAAGATVYYVPGARVSHYIHPDRLDKAWVLRRMFFQGVSDYIAHRRYGLRKLPQDFTLSLGKLIALDVQMLDPVGLRAIADLYYQLGYAAGSNMY</sequence>
<geneLocation type="plasmid" evidence="2 3">
    <name>unnamed5</name>
</geneLocation>
<evidence type="ECO:0000259" key="1">
    <source>
        <dbReference type="Pfam" id="PF00535"/>
    </source>
</evidence>
<dbReference type="GO" id="GO:0016740">
    <property type="term" value="F:transferase activity"/>
    <property type="evidence" value="ECO:0007669"/>
    <property type="project" value="UniProtKB-KW"/>
</dbReference>
<dbReference type="CDD" id="cd00761">
    <property type="entry name" value="Glyco_tranf_GTA_type"/>
    <property type="match status" value="1"/>
</dbReference>
<dbReference type="OrthoDB" id="6116224at2"/>
<dbReference type="InterPro" id="IPR001173">
    <property type="entry name" value="Glyco_trans_2-like"/>
</dbReference>
<dbReference type="Pfam" id="PF00535">
    <property type="entry name" value="Glycos_transf_2"/>
    <property type="match status" value="1"/>
</dbReference>
<dbReference type="RefSeq" id="WP_111070847.1">
    <property type="nucleotide sequence ID" value="NZ_CP029835.1"/>
</dbReference>